<proteinExistence type="predicted"/>
<dbReference type="InterPro" id="IPR007055">
    <property type="entry name" value="BON_dom"/>
</dbReference>
<feature type="domain" description="BON" evidence="2">
    <location>
        <begin position="127"/>
        <end position="191"/>
    </location>
</feature>
<sequence length="194" mass="20605">MADASLPSLKRLVALVAIDFLETAMSEPSKPSLSNHRYGGHSAVSDDHSKVEYEQAMPAHLDNSPTPPYDARGGNEPAGVERHGMYGTAPAGGPSAPLADSTRPLPGPASLGQYDNDDMRPVAPLGDVQQREVLDERLAAYVDPGTVKVELDDHVCVLRGRVRDAETKARIGHIAESTLPGREIRNALEIGGPA</sequence>
<evidence type="ECO:0000313" key="3">
    <source>
        <dbReference type="EMBL" id="AZG15748.1"/>
    </source>
</evidence>
<evidence type="ECO:0000256" key="1">
    <source>
        <dbReference type="SAM" id="MobiDB-lite"/>
    </source>
</evidence>
<dbReference type="Proteomes" id="UP000270411">
    <property type="component" value="Chromosome 2"/>
</dbReference>
<gene>
    <name evidence="3" type="ORF">EHF44_20010</name>
</gene>
<reference evidence="4" key="1">
    <citation type="submission" date="2018-11" db="EMBL/GenBank/DDBJ databases">
        <title>FDA dAtabase for Regulatory Grade micrObial Sequences (FDA-ARGOS): Supporting development and validation of Infectious Disease Dx tests.</title>
        <authorList>
            <person name="Goldberg B."/>
            <person name="Campos J."/>
            <person name="Tallon L."/>
            <person name="Sadzewicz L."/>
            <person name="Zhao X."/>
            <person name="Vavikolanu K."/>
            <person name="Mehta A."/>
            <person name="Aluvathingal J."/>
            <person name="Nadendla S."/>
            <person name="Geyer C."/>
            <person name="Nandy P."/>
            <person name="Yan Y."/>
            <person name="Sichtig H."/>
        </authorList>
    </citation>
    <scope>NUCLEOTIDE SEQUENCE [LARGE SCALE GENOMIC DNA]</scope>
    <source>
        <strain evidence="4">FDAARGOS_614</strain>
    </source>
</reference>
<evidence type="ECO:0000313" key="4">
    <source>
        <dbReference type="Proteomes" id="UP000270411"/>
    </source>
</evidence>
<dbReference type="KEGG" id="cpau:EHF44_20010"/>
<accession>A0A3G8H5S0</accession>
<dbReference type="Pfam" id="PF04972">
    <property type="entry name" value="BON"/>
    <property type="match status" value="1"/>
</dbReference>
<feature type="region of interest" description="Disordered" evidence="1">
    <location>
        <begin position="27"/>
        <end position="46"/>
    </location>
</feature>
<dbReference type="OrthoDB" id="8963316at2"/>
<dbReference type="AlphaFoldDB" id="A0A3G8H5S0"/>
<name>A0A3G8H5S0_9BURK</name>
<organism evidence="3 4">
    <name type="scientific">Cupriavidus pauculus</name>
    <dbReference type="NCBI Taxonomy" id="82633"/>
    <lineage>
        <taxon>Bacteria</taxon>
        <taxon>Pseudomonadati</taxon>
        <taxon>Pseudomonadota</taxon>
        <taxon>Betaproteobacteria</taxon>
        <taxon>Burkholderiales</taxon>
        <taxon>Burkholderiaceae</taxon>
        <taxon>Cupriavidus</taxon>
    </lineage>
</organism>
<dbReference type="EMBL" id="CP033970">
    <property type="protein sequence ID" value="AZG15748.1"/>
    <property type="molecule type" value="Genomic_DNA"/>
</dbReference>
<protein>
    <submittedName>
        <fullName evidence="3">BON domain-containing protein</fullName>
    </submittedName>
</protein>
<evidence type="ECO:0000259" key="2">
    <source>
        <dbReference type="Pfam" id="PF04972"/>
    </source>
</evidence>